<accession>A0A650ER05</accession>
<sequence length="345" mass="41186">MTLKEILNKRYEEAKKEKPVTDDFDSFYNTESRKWTDILNLLGLEKWAEKLKSKGEYDFSEEEARFVDILYKEYSGKDSKLDPIRRGDSKNFNAEFVKRIYNGFMKMFRERKASGEELSQIDLKLQESLLADYHIAKARYNRTKAQFDIFFERPFIINISDYMEFLNQFTKEFEGLSKLFIKRMKDLAEIMEEIRCEEFFGDVHLESEMAKMSDEEQLVVNLEYEYIRQILYEIENDEKLKDLKQNLDSLQNSDKKLPYKSKIKKRNKELEGQIAEREREIEKRVIEDEHTEVLRKSGKIGEGERFVLPKIENPYKPSSEGQMYSKEVLALALKRLKEDDETSKE</sequence>
<feature type="coiled-coil region" evidence="1">
    <location>
        <begin position="233"/>
        <end position="287"/>
    </location>
</feature>
<evidence type="ECO:0000256" key="1">
    <source>
        <dbReference type="SAM" id="Coils"/>
    </source>
</evidence>
<dbReference type="AlphaFoldDB" id="A0A650ER05"/>
<name>A0A650ER05_9SPIO</name>
<reference evidence="2" key="1">
    <citation type="journal article" date="2020" name="J. ISSAAS">
        <title>Lactobacilli and other gastrointestinal microbiota of Peromyscus leucopus, reservoir host for agents of Lyme disease and other zoonoses in North America.</title>
        <authorList>
            <person name="Milovic A."/>
            <person name="Bassam K."/>
            <person name="Shao H."/>
            <person name="Chatzistamou I."/>
            <person name="Tufts D.M."/>
            <person name="Diuk-Wasser M."/>
            <person name="Barbour A.G."/>
        </authorList>
    </citation>
    <scope>NUCLEOTIDE SEQUENCE</scope>
    <source>
        <strain evidence="2">LL50</strain>
    </source>
</reference>
<organism evidence="2">
    <name type="scientific">uncultured Spirochaetaceae bacterium</name>
    <dbReference type="NCBI Taxonomy" id="201186"/>
    <lineage>
        <taxon>Bacteria</taxon>
        <taxon>Pseudomonadati</taxon>
        <taxon>Spirochaetota</taxon>
        <taxon>Spirochaetia</taxon>
        <taxon>Spirochaetales</taxon>
        <taxon>Spirochaetaceae</taxon>
        <taxon>environmental samples</taxon>
    </lineage>
</organism>
<protein>
    <submittedName>
        <fullName evidence="2">Uncharacterized protein</fullName>
    </submittedName>
</protein>
<keyword evidence="1" id="KW-0175">Coiled coil</keyword>
<proteinExistence type="predicted"/>
<evidence type="ECO:0000313" key="2">
    <source>
        <dbReference type="EMBL" id="QGT51394.1"/>
    </source>
</evidence>
<dbReference type="EMBL" id="MN577574">
    <property type="protein sequence ID" value="QGT51394.1"/>
    <property type="molecule type" value="Genomic_DNA"/>
</dbReference>
<gene>
    <name evidence="2" type="ORF">Unknown280_0860</name>
</gene>